<dbReference type="Proteomes" id="UP000800036">
    <property type="component" value="Unassembled WGS sequence"/>
</dbReference>
<reference evidence="1" key="1">
    <citation type="journal article" date="2020" name="Stud. Mycol.">
        <title>101 Dothideomycetes genomes: a test case for predicting lifestyles and emergence of pathogens.</title>
        <authorList>
            <person name="Haridas S."/>
            <person name="Albert R."/>
            <person name="Binder M."/>
            <person name="Bloem J."/>
            <person name="Labutti K."/>
            <person name="Salamov A."/>
            <person name="Andreopoulos B."/>
            <person name="Baker S."/>
            <person name="Barry K."/>
            <person name="Bills G."/>
            <person name="Bluhm B."/>
            <person name="Cannon C."/>
            <person name="Castanera R."/>
            <person name="Culley D."/>
            <person name="Daum C."/>
            <person name="Ezra D."/>
            <person name="Gonzalez J."/>
            <person name="Henrissat B."/>
            <person name="Kuo A."/>
            <person name="Liang C."/>
            <person name="Lipzen A."/>
            <person name="Lutzoni F."/>
            <person name="Magnuson J."/>
            <person name="Mondo S."/>
            <person name="Nolan M."/>
            <person name="Ohm R."/>
            <person name="Pangilinan J."/>
            <person name="Park H.-J."/>
            <person name="Ramirez L."/>
            <person name="Alfaro M."/>
            <person name="Sun H."/>
            <person name="Tritt A."/>
            <person name="Yoshinaga Y."/>
            <person name="Zwiers L.-H."/>
            <person name="Turgeon B."/>
            <person name="Goodwin S."/>
            <person name="Spatafora J."/>
            <person name="Crous P."/>
            <person name="Grigoriev I."/>
        </authorList>
    </citation>
    <scope>NUCLEOTIDE SEQUENCE</scope>
    <source>
        <strain evidence="1">CBS 107.79</strain>
    </source>
</reference>
<evidence type="ECO:0000313" key="2">
    <source>
        <dbReference type="Proteomes" id="UP000800036"/>
    </source>
</evidence>
<keyword evidence="2" id="KW-1185">Reference proteome</keyword>
<proteinExistence type="predicted"/>
<name>A0A6A5UTE7_9PLEO</name>
<gene>
    <name evidence="1" type="ORF">BU23DRAFT_561985</name>
</gene>
<dbReference type="AlphaFoldDB" id="A0A6A5UTE7"/>
<organism evidence="1 2">
    <name type="scientific">Bimuria novae-zelandiae CBS 107.79</name>
    <dbReference type="NCBI Taxonomy" id="1447943"/>
    <lineage>
        <taxon>Eukaryota</taxon>
        <taxon>Fungi</taxon>
        <taxon>Dikarya</taxon>
        <taxon>Ascomycota</taxon>
        <taxon>Pezizomycotina</taxon>
        <taxon>Dothideomycetes</taxon>
        <taxon>Pleosporomycetidae</taxon>
        <taxon>Pleosporales</taxon>
        <taxon>Massarineae</taxon>
        <taxon>Didymosphaeriaceae</taxon>
        <taxon>Bimuria</taxon>
    </lineage>
</organism>
<protein>
    <submittedName>
        <fullName evidence="1">Uncharacterized protein</fullName>
    </submittedName>
</protein>
<accession>A0A6A5UTE7</accession>
<evidence type="ECO:0000313" key="1">
    <source>
        <dbReference type="EMBL" id="KAF1964397.1"/>
    </source>
</evidence>
<sequence>MSEVSMARSASGAYLWNWLDSVVSQEESFSSNDSSEDLHTLDMLAFNAHADFVDLNLALDPGRTQTLLPRVQYTILAPQEIADLKCLSRILQKMRQSAVRKQWNSVSGDDRQIIHGVILNPMKKAGWHGLIAYVFEMIGTFNEHECNFRRRYLSIIARHTEQAQVQIKPLRLENVWRKKRVPSGPTREERLKQAFRGVLLTAHNLVESLLRGSVFYGGSHQPRGT</sequence>
<dbReference type="EMBL" id="ML976790">
    <property type="protein sequence ID" value="KAF1964397.1"/>
    <property type="molecule type" value="Genomic_DNA"/>
</dbReference>